<name>A0A5B8CUR7_9PROT</name>
<proteinExistence type="predicted"/>
<dbReference type="RefSeq" id="WP_140004376.1">
    <property type="nucleotide sequence ID" value="NZ_CP040946.1"/>
</dbReference>
<dbReference type="Proteomes" id="UP000311008">
    <property type="component" value="Chromosome"/>
</dbReference>
<sequence>MQQLSLKISFMVSMLFFLGLTSRDLNTHHAMVSLSPQSQAGKALPLQLANLLYAEPPLKIKKMQ</sequence>
<protein>
    <submittedName>
        <fullName evidence="1">Uncharacterized protein</fullName>
    </submittedName>
</protein>
<accession>A0A5B8CUR7</accession>
<gene>
    <name evidence="1" type="ORF">FIU01_11320</name>
</gene>
<keyword evidence="2" id="KW-1185">Reference proteome</keyword>
<evidence type="ECO:0000313" key="2">
    <source>
        <dbReference type="Proteomes" id="UP000311008"/>
    </source>
</evidence>
<dbReference type="KEGG" id="mmec:FIU01_11320"/>
<dbReference type="EMBL" id="CP040946">
    <property type="protein sequence ID" value="QDC45051.1"/>
    <property type="molecule type" value="Genomic_DNA"/>
</dbReference>
<evidence type="ECO:0000313" key="1">
    <source>
        <dbReference type="EMBL" id="QDC45051.1"/>
    </source>
</evidence>
<organism evidence="1 2">
    <name type="scientific">Methylophilus medardicus</name>
    <dbReference type="NCBI Taxonomy" id="2588534"/>
    <lineage>
        <taxon>Bacteria</taxon>
        <taxon>Pseudomonadati</taxon>
        <taxon>Pseudomonadota</taxon>
        <taxon>Betaproteobacteria</taxon>
        <taxon>Nitrosomonadales</taxon>
        <taxon>Methylophilaceae</taxon>
        <taxon>Methylophilus</taxon>
    </lineage>
</organism>
<dbReference type="OrthoDB" id="8538635at2"/>
<dbReference type="AlphaFoldDB" id="A0A5B8CUR7"/>
<reference evidence="2" key="1">
    <citation type="journal article" date="2019" name="ISME J.">
        <title>Evolution in action: habitat transition from sediment to the pelagial leads to genome streamlining in Methylophilaceae.</title>
        <authorList>
            <person name="Salcher M."/>
            <person name="Schaefle D."/>
            <person name="Kaspar M."/>
            <person name="Neuenschwander S.M."/>
            <person name="Ghai R."/>
        </authorList>
    </citation>
    <scope>NUCLEOTIDE SEQUENCE [LARGE SCALE GENOMIC DNA]</scope>
    <source>
        <strain evidence="2">MMS-M-51</strain>
    </source>
</reference>